<sequence length="292" mass="30733">MMQQRLPLTVIGGYLGAGKTTLINRLLRENHGQRVMVMVNDFGAINIDADLLESSDGDTMTLTNGCVCCTMGADLFMAMGDVLNRHPRPDHLVIEASGIADPARIANAARAEPDMSYGGIAVVVDAVNFPALASDPQIGAQIRGQVAVADLILISKTTDGIPPALGTQLRTLSAAPQINLNGAGDVAPLLLGGIVPSANKTSPPLHPAYIGWSHTGPDRYGLDEIRAKLSAAPDGLYRVKGHVLSTEGPGWEVHVVGRSVEVKSSNATETRIVAIGPQGKIAQDQINEWWAG</sequence>
<dbReference type="Gene3D" id="3.40.50.300">
    <property type="entry name" value="P-loop containing nucleotide triphosphate hydrolases"/>
    <property type="match status" value="1"/>
</dbReference>
<dbReference type="InterPro" id="IPR003495">
    <property type="entry name" value="CobW/HypB/UreG_nucleotide-bd"/>
</dbReference>
<feature type="domain" description="CobW/HypB/UreG nucleotide-binding" evidence="1">
    <location>
        <begin position="7"/>
        <end position="157"/>
    </location>
</feature>
<protein>
    <submittedName>
        <fullName evidence="2">GTPase, G3E family</fullName>
    </submittedName>
</protein>
<dbReference type="Proteomes" id="UP000316030">
    <property type="component" value="Unassembled WGS sequence"/>
</dbReference>
<evidence type="ECO:0000259" key="1">
    <source>
        <dbReference type="Pfam" id="PF02492"/>
    </source>
</evidence>
<dbReference type="InterPro" id="IPR051316">
    <property type="entry name" value="Zinc-reg_GTPase_activator"/>
</dbReference>
<dbReference type="PANTHER" id="PTHR13748">
    <property type="entry name" value="COBW-RELATED"/>
    <property type="match status" value="1"/>
</dbReference>
<dbReference type="InterPro" id="IPR027417">
    <property type="entry name" value="P-loop_NTPase"/>
</dbReference>
<dbReference type="EMBL" id="FXTO01000025">
    <property type="protein sequence ID" value="SMO92699.1"/>
    <property type="molecule type" value="Genomic_DNA"/>
</dbReference>
<keyword evidence="3" id="KW-1185">Reference proteome</keyword>
<dbReference type="PANTHER" id="PTHR13748:SF62">
    <property type="entry name" value="COBW DOMAIN-CONTAINING PROTEIN"/>
    <property type="match status" value="1"/>
</dbReference>
<reference evidence="2 3" key="1">
    <citation type="submission" date="2017-05" db="EMBL/GenBank/DDBJ databases">
        <authorList>
            <person name="Varghese N."/>
            <person name="Submissions S."/>
        </authorList>
    </citation>
    <scope>NUCLEOTIDE SEQUENCE [LARGE SCALE GENOMIC DNA]</scope>
    <source>
        <strain evidence="2 3">DSM 29506</strain>
    </source>
</reference>
<accession>A0A521F910</accession>
<name>A0A521F910_9RHOB</name>
<dbReference type="SUPFAM" id="SSF52540">
    <property type="entry name" value="P-loop containing nucleoside triphosphate hydrolases"/>
    <property type="match status" value="1"/>
</dbReference>
<proteinExistence type="predicted"/>
<dbReference type="AlphaFoldDB" id="A0A521F910"/>
<gene>
    <name evidence="2" type="ORF">SAMN06265173_12515</name>
</gene>
<dbReference type="GO" id="GO:0005737">
    <property type="term" value="C:cytoplasm"/>
    <property type="evidence" value="ECO:0007669"/>
    <property type="project" value="TreeGrafter"/>
</dbReference>
<evidence type="ECO:0000313" key="3">
    <source>
        <dbReference type="Proteomes" id="UP000316030"/>
    </source>
</evidence>
<dbReference type="CDD" id="cd03112">
    <property type="entry name" value="CobW-like"/>
    <property type="match status" value="1"/>
</dbReference>
<organism evidence="2 3">
    <name type="scientific">Thalassovita litoralis</name>
    <dbReference type="NCBI Taxonomy" id="1010611"/>
    <lineage>
        <taxon>Bacteria</taxon>
        <taxon>Pseudomonadati</taxon>
        <taxon>Pseudomonadota</taxon>
        <taxon>Alphaproteobacteria</taxon>
        <taxon>Rhodobacterales</taxon>
        <taxon>Roseobacteraceae</taxon>
        <taxon>Thalassovita</taxon>
    </lineage>
</organism>
<evidence type="ECO:0000313" key="2">
    <source>
        <dbReference type="EMBL" id="SMO92699.1"/>
    </source>
</evidence>
<dbReference type="Pfam" id="PF02492">
    <property type="entry name" value="cobW"/>
    <property type="match status" value="1"/>
</dbReference>
<dbReference type="RefSeq" id="WP_235891499.1">
    <property type="nucleotide sequence ID" value="NZ_FXTO01000025.1"/>
</dbReference>